<evidence type="ECO:0000259" key="1">
    <source>
        <dbReference type="Pfam" id="PF01458"/>
    </source>
</evidence>
<dbReference type="AlphaFoldDB" id="A0A9D1S1Y1"/>
<dbReference type="InterPro" id="IPR000825">
    <property type="entry name" value="SUF_FeS_clus_asmbl_SufBD_core"/>
</dbReference>
<organism evidence="2 3">
    <name type="scientific">Candidatus Alloenteromonas pullicola</name>
    <dbReference type="NCBI Taxonomy" id="2840784"/>
    <lineage>
        <taxon>Bacteria</taxon>
        <taxon>Bacillati</taxon>
        <taxon>Bacillota</taxon>
        <taxon>Bacillota incertae sedis</taxon>
        <taxon>Candidatus Alloenteromonas</taxon>
    </lineage>
</organism>
<feature type="domain" description="SUF system FeS cluster assembly SufBD core" evidence="1">
    <location>
        <begin position="40"/>
        <end position="199"/>
    </location>
</feature>
<dbReference type="Proteomes" id="UP000824070">
    <property type="component" value="Unassembled WGS sequence"/>
</dbReference>
<dbReference type="InterPro" id="IPR055346">
    <property type="entry name" value="Fe-S_cluster_assembly_SufBD"/>
</dbReference>
<dbReference type="GO" id="GO:0016226">
    <property type="term" value="P:iron-sulfur cluster assembly"/>
    <property type="evidence" value="ECO:0007669"/>
    <property type="project" value="InterPro"/>
</dbReference>
<comment type="caution">
    <text evidence="2">The sequence shown here is derived from an EMBL/GenBank/DDBJ whole genome shotgun (WGS) entry which is preliminary data.</text>
</comment>
<evidence type="ECO:0000313" key="3">
    <source>
        <dbReference type="Proteomes" id="UP000824070"/>
    </source>
</evidence>
<gene>
    <name evidence="2" type="ORF">IAC52_00255</name>
</gene>
<protein>
    <submittedName>
        <fullName evidence="2">SufD family Fe-S cluster assembly protein</fullName>
    </submittedName>
</protein>
<sequence>MSPITLLDAQLLRQDIEVKEGESLDINLALLSDFVPGEININVGKSARVNAALADFSVGSGKFKVTVNLQEGASLEWNLSSFSRNQDKKEFDVSCIHLGRKSQGQVSNYGLAKDSSKLVFSGVSKIERGCKESSTRQEAKIIVFGKEADGKCFPILKIDENDVSASHGATVGRMNDDHLFYMLSRGLPEKEARKLITLGYLTPILSHLTDEGLKKKVESRVEEAL</sequence>
<dbReference type="PANTHER" id="PTHR43575:SF1">
    <property type="entry name" value="PROTEIN ABCI7, CHLOROPLASTIC"/>
    <property type="match status" value="1"/>
</dbReference>
<reference evidence="2" key="1">
    <citation type="submission" date="2020-10" db="EMBL/GenBank/DDBJ databases">
        <authorList>
            <person name="Gilroy R."/>
        </authorList>
    </citation>
    <scope>NUCLEOTIDE SEQUENCE</scope>
    <source>
        <strain evidence="2">ChiGjej1B1-22543</strain>
    </source>
</reference>
<dbReference type="Pfam" id="PF01458">
    <property type="entry name" value="SUFBD_core"/>
    <property type="match status" value="1"/>
</dbReference>
<proteinExistence type="predicted"/>
<reference evidence="2" key="2">
    <citation type="journal article" date="2021" name="PeerJ">
        <title>Extensive microbial diversity within the chicken gut microbiome revealed by metagenomics and culture.</title>
        <authorList>
            <person name="Gilroy R."/>
            <person name="Ravi A."/>
            <person name="Getino M."/>
            <person name="Pursley I."/>
            <person name="Horton D.L."/>
            <person name="Alikhan N.F."/>
            <person name="Baker D."/>
            <person name="Gharbi K."/>
            <person name="Hall N."/>
            <person name="Watson M."/>
            <person name="Adriaenssens E.M."/>
            <person name="Foster-Nyarko E."/>
            <person name="Jarju S."/>
            <person name="Secka A."/>
            <person name="Antonio M."/>
            <person name="Oren A."/>
            <person name="Chaudhuri R.R."/>
            <person name="La Ragione R."/>
            <person name="Hildebrand F."/>
            <person name="Pallen M.J."/>
        </authorList>
    </citation>
    <scope>NUCLEOTIDE SEQUENCE</scope>
    <source>
        <strain evidence="2">ChiGjej1B1-22543</strain>
    </source>
</reference>
<dbReference type="InterPro" id="IPR037284">
    <property type="entry name" value="SUF_FeS_clus_asmbl_SufBD_sf"/>
</dbReference>
<dbReference type="PANTHER" id="PTHR43575">
    <property type="entry name" value="PROTEIN ABCI7, CHLOROPLASTIC"/>
    <property type="match status" value="1"/>
</dbReference>
<dbReference type="SUPFAM" id="SSF101960">
    <property type="entry name" value="Stabilizer of iron transporter SufD"/>
    <property type="match status" value="1"/>
</dbReference>
<dbReference type="EMBL" id="DVMV01000004">
    <property type="protein sequence ID" value="HIU44720.1"/>
    <property type="molecule type" value="Genomic_DNA"/>
</dbReference>
<evidence type="ECO:0000313" key="2">
    <source>
        <dbReference type="EMBL" id="HIU44720.1"/>
    </source>
</evidence>
<name>A0A9D1S1Y1_9FIRM</name>
<accession>A0A9D1S1Y1</accession>